<feature type="transmembrane region" description="Helical" evidence="12">
    <location>
        <begin position="211"/>
        <end position="233"/>
    </location>
</feature>
<comment type="similarity">
    <text evidence="2 11">Belongs to the G-protein coupled receptor 1 family.</text>
</comment>
<keyword evidence="9 11" id="KW-0675">Receptor</keyword>
<keyword evidence="5 12" id="KW-1133">Transmembrane helix</keyword>
<dbReference type="PROSITE" id="PS00237">
    <property type="entry name" value="G_PROTEIN_RECEP_F1_1"/>
    <property type="match status" value="1"/>
</dbReference>
<keyword evidence="8" id="KW-1015">Disulfide bond</keyword>
<name>A0A811U8K2_CERCA</name>
<dbReference type="EMBL" id="CAJHJT010000001">
    <property type="protein sequence ID" value="CAD6995602.1"/>
    <property type="molecule type" value="Genomic_DNA"/>
</dbReference>
<dbReference type="SMART" id="SM01381">
    <property type="entry name" value="7TM_GPCR_Srsx"/>
    <property type="match status" value="1"/>
</dbReference>
<dbReference type="GO" id="GO:0043410">
    <property type="term" value="P:positive regulation of MAPK cascade"/>
    <property type="evidence" value="ECO:0007669"/>
    <property type="project" value="TreeGrafter"/>
</dbReference>
<dbReference type="OrthoDB" id="5977853at2759"/>
<dbReference type="PANTHER" id="PTHR24248:SF199">
    <property type="entry name" value="IP13425P-RELATED"/>
    <property type="match status" value="1"/>
</dbReference>
<dbReference type="FunFam" id="1.20.1070.10:FF:000523">
    <property type="entry name" value="5-hydroxytryptamine receptor 2B"/>
    <property type="match status" value="1"/>
</dbReference>
<evidence type="ECO:0000256" key="9">
    <source>
        <dbReference type="ARBA" id="ARBA00023170"/>
    </source>
</evidence>
<dbReference type="InterPro" id="IPR017452">
    <property type="entry name" value="GPCR_Rhodpsn_7TM"/>
</dbReference>
<evidence type="ECO:0000256" key="10">
    <source>
        <dbReference type="ARBA" id="ARBA00023224"/>
    </source>
</evidence>
<dbReference type="PROSITE" id="PS50262">
    <property type="entry name" value="G_PROTEIN_RECEP_F1_2"/>
    <property type="match status" value="1"/>
</dbReference>
<feature type="domain" description="G-protein coupled receptors family 1 profile" evidence="13">
    <location>
        <begin position="111"/>
        <end position="488"/>
    </location>
</feature>
<dbReference type="GO" id="GO:0071880">
    <property type="term" value="P:adenylate cyclase-activating adrenergic receptor signaling pathway"/>
    <property type="evidence" value="ECO:0007669"/>
    <property type="project" value="TreeGrafter"/>
</dbReference>
<evidence type="ECO:0000256" key="11">
    <source>
        <dbReference type="RuleBase" id="RU000688"/>
    </source>
</evidence>
<keyword evidence="15" id="KW-1185">Reference proteome</keyword>
<protein>
    <submittedName>
        <fullName evidence="14">(Mediterranean fruit fly) hypothetical protein</fullName>
    </submittedName>
</protein>
<keyword evidence="6 11" id="KW-0297">G-protein coupled receptor</keyword>
<keyword evidence="4 11" id="KW-0812">Transmembrane</keyword>
<keyword evidence="7 12" id="KW-0472">Membrane</keyword>
<feature type="transmembrane region" description="Helical" evidence="12">
    <location>
        <begin position="92"/>
        <end position="120"/>
    </location>
</feature>
<dbReference type="Proteomes" id="UP000606786">
    <property type="component" value="Unassembled WGS sequence"/>
</dbReference>
<evidence type="ECO:0000313" key="14">
    <source>
        <dbReference type="EMBL" id="CAD6995602.1"/>
    </source>
</evidence>
<keyword evidence="3" id="KW-1003">Cell membrane</keyword>
<dbReference type="GO" id="GO:0004993">
    <property type="term" value="F:G protein-coupled serotonin receptor activity"/>
    <property type="evidence" value="ECO:0007669"/>
    <property type="project" value="UniProtKB-ARBA"/>
</dbReference>
<evidence type="ECO:0000256" key="1">
    <source>
        <dbReference type="ARBA" id="ARBA00004651"/>
    </source>
</evidence>
<comment type="caution">
    <text evidence="14">The sequence shown here is derived from an EMBL/GenBank/DDBJ whole genome shotgun (WGS) entry which is preliminary data.</text>
</comment>
<dbReference type="SUPFAM" id="SSF81321">
    <property type="entry name" value="Family A G protein-coupled receptor-like"/>
    <property type="match status" value="2"/>
</dbReference>
<organism evidence="14 15">
    <name type="scientific">Ceratitis capitata</name>
    <name type="common">Mediterranean fruit fly</name>
    <name type="synonym">Tephritis capitata</name>
    <dbReference type="NCBI Taxonomy" id="7213"/>
    <lineage>
        <taxon>Eukaryota</taxon>
        <taxon>Metazoa</taxon>
        <taxon>Ecdysozoa</taxon>
        <taxon>Arthropoda</taxon>
        <taxon>Hexapoda</taxon>
        <taxon>Insecta</taxon>
        <taxon>Pterygota</taxon>
        <taxon>Neoptera</taxon>
        <taxon>Endopterygota</taxon>
        <taxon>Diptera</taxon>
        <taxon>Brachycera</taxon>
        <taxon>Muscomorpha</taxon>
        <taxon>Tephritoidea</taxon>
        <taxon>Tephritidae</taxon>
        <taxon>Ceratitis</taxon>
        <taxon>Ceratitis</taxon>
    </lineage>
</organism>
<dbReference type="PRINTS" id="PR01102">
    <property type="entry name" value="5HT6RECEPTR"/>
</dbReference>
<evidence type="ECO:0000256" key="8">
    <source>
        <dbReference type="ARBA" id="ARBA00023157"/>
    </source>
</evidence>
<proteinExistence type="inferred from homology"/>
<evidence type="ECO:0000256" key="4">
    <source>
        <dbReference type="ARBA" id="ARBA00022692"/>
    </source>
</evidence>
<feature type="transmembrane region" description="Helical" evidence="12">
    <location>
        <begin position="253"/>
        <end position="274"/>
    </location>
</feature>
<evidence type="ECO:0000259" key="13">
    <source>
        <dbReference type="PROSITE" id="PS50262"/>
    </source>
</evidence>
<gene>
    <name evidence="14" type="ORF">CCAP1982_LOCUS4309</name>
</gene>
<dbReference type="Pfam" id="PF00001">
    <property type="entry name" value="7tm_1"/>
    <property type="match status" value="1"/>
</dbReference>
<keyword evidence="10 11" id="KW-0807">Transducer</keyword>
<feature type="transmembrane region" description="Helical" evidence="12">
    <location>
        <begin position="468"/>
        <end position="491"/>
    </location>
</feature>
<sequence>MLLTVQQFRNIMEEHKPNEDGYIQSSPPFIYYTASTINSTSITQSFLEQRLLNKSQFTTMHGSIISTVTEVVQISNSTAEEWAHFYDLMLSWQGICLITIFCILIVITVLGNTLVIIAIITTRRLRTVTNCFVMSLAVADFLVGIFVMPPAVAAHLFGSWRFGWILCDIWVSLDILLCTASILSLCAISVDRYLAVTKPLKYSRKRRSKRLALLMILIVWVLALAITCPPMLGWYEPGRRDRNECRYNQNKGYVIYSASGSFFLPMIVMIYVYARISCVIASRHDKMTHTSVHWKRFRRYTNADTVNYAEQDLFELAHEKSSGERRYSNQTIINELTEVIIPEVEKGRPLLSLPATNGLKEANAYGIARPVSWKIPPTVVYQYPSSAKRQQYAQSCPPGSIARMQTRGCQPQQQQLKSLANCIISLRKEHKTTQTLSIVVGGFIACWLPFFIYYLITPFLEPHQVSRALTNVLTWLGWLNSAINPFIYAFYSIDFRIAFWRLVCRRLCSNMMRPPTPTTTTSMRL</sequence>
<comment type="subcellular location">
    <subcellularLocation>
        <location evidence="1">Cell membrane</location>
        <topology evidence="1">Multi-pass membrane protein</topology>
    </subcellularLocation>
</comment>
<evidence type="ECO:0000256" key="5">
    <source>
        <dbReference type="ARBA" id="ARBA00022989"/>
    </source>
</evidence>
<evidence type="ECO:0000256" key="6">
    <source>
        <dbReference type="ARBA" id="ARBA00023040"/>
    </source>
</evidence>
<dbReference type="Gene3D" id="1.20.1070.10">
    <property type="entry name" value="Rhodopsin 7-helix transmembrane proteins"/>
    <property type="match status" value="2"/>
</dbReference>
<feature type="transmembrane region" description="Helical" evidence="12">
    <location>
        <begin position="436"/>
        <end position="456"/>
    </location>
</feature>
<accession>A0A811U8K2</accession>
<feature type="transmembrane region" description="Helical" evidence="12">
    <location>
        <begin position="132"/>
        <end position="157"/>
    </location>
</feature>
<dbReference type="CDD" id="cd15061">
    <property type="entry name" value="7tmA_tyramine_R-like"/>
    <property type="match status" value="1"/>
</dbReference>
<evidence type="ECO:0000256" key="7">
    <source>
        <dbReference type="ARBA" id="ARBA00023136"/>
    </source>
</evidence>
<dbReference type="InterPro" id="IPR000276">
    <property type="entry name" value="GPCR_Rhodpsn"/>
</dbReference>
<dbReference type="GO" id="GO:0005886">
    <property type="term" value="C:plasma membrane"/>
    <property type="evidence" value="ECO:0007669"/>
    <property type="project" value="UniProtKB-SubCell"/>
</dbReference>
<feature type="transmembrane region" description="Helical" evidence="12">
    <location>
        <begin position="169"/>
        <end position="190"/>
    </location>
</feature>
<evidence type="ECO:0000313" key="15">
    <source>
        <dbReference type="Proteomes" id="UP000606786"/>
    </source>
</evidence>
<evidence type="ECO:0000256" key="2">
    <source>
        <dbReference type="ARBA" id="ARBA00010663"/>
    </source>
</evidence>
<evidence type="ECO:0000256" key="12">
    <source>
        <dbReference type="SAM" id="Phobius"/>
    </source>
</evidence>
<dbReference type="PRINTS" id="PR00237">
    <property type="entry name" value="GPCRRHODOPSN"/>
</dbReference>
<dbReference type="PANTHER" id="PTHR24248">
    <property type="entry name" value="ADRENERGIC RECEPTOR-RELATED G-PROTEIN COUPLED RECEPTOR"/>
    <property type="match status" value="1"/>
</dbReference>
<reference evidence="14" key="1">
    <citation type="submission" date="2020-11" db="EMBL/GenBank/DDBJ databases">
        <authorList>
            <person name="Whitehead M."/>
        </authorList>
    </citation>
    <scope>NUCLEOTIDE SEQUENCE</scope>
    <source>
        <strain evidence="14">EGII</strain>
    </source>
</reference>
<evidence type="ECO:0000256" key="3">
    <source>
        <dbReference type="ARBA" id="ARBA00022475"/>
    </source>
</evidence>
<dbReference type="AlphaFoldDB" id="A0A811U8K2"/>